<dbReference type="AlphaFoldDB" id="R9KX08"/>
<dbReference type="HOGENOM" id="CLU_1683818_0_0_11"/>
<feature type="region of interest" description="Disordered" evidence="1">
    <location>
        <begin position="136"/>
        <end position="156"/>
    </location>
</feature>
<name>R9KX08_9ACTN</name>
<gene>
    <name evidence="2" type="ORF">C811_01327</name>
</gene>
<feature type="region of interest" description="Disordered" evidence="1">
    <location>
        <begin position="47"/>
        <end position="78"/>
    </location>
</feature>
<dbReference type="STRING" id="1235794.C811_01327"/>
<keyword evidence="3" id="KW-1185">Reference proteome</keyword>
<reference evidence="2 3" key="1">
    <citation type="submission" date="2013-04" db="EMBL/GenBank/DDBJ databases">
        <title>The Genome Sequence of Enterorhabdus caecimuris B7.</title>
        <authorList>
            <consortium name="The Broad Institute Genomics Platform"/>
            <consortium name="The Broad Institute Genome Sequencing Center for Infectious Disease"/>
            <person name="Earl A."/>
            <person name="Xavier R."/>
            <person name="Elson C."/>
            <person name="Duck W."/>
            <person name="Walker B."/>
            <person name="Young S."/>
            <person name="Zeng Q."/>
            <person name="Gargeya S."/>
            <person name="Fitzgerald M."/>
            <person name="Haas B."/>
            <person name="Abouelleil A."/>
            <person name="Allen A.W."/>
            <person name="Alvarado L."/>
            <person name="Arachchi H.M."/>
            <person name="Berlin A.M."/>
            <person name="Chapman S.B."/>
            <person name="Gainer-Dewar J."/>
            <person name="Goldberg J."/>
            <person name="Griggs A."/>
            <person name="Gujja S."/>
            <person name="Hansen M."/>
            <person name="Howarth C."/>
            <person name="Imamovic A."/>
            <person name="Ireland A."/>
            <person name="Larimer J."/>
            <person name="McCowan C."/>
            <person name="Murphy C."/>
            <person name="Pearson M."/>
            <person name="Poon T.W."/>
            <person name="Priest M."/>
            <person name="Roberts A."/>
            <person name="Saif S."/>
            <person name="Shea T."/>
            <person name="Sisk P."/>
            <person name="Sykes S."/>
            <person name="Wortman J."/>
            <person name="Nusbaum C."/>
            <person name="Birren B."/>
        </authorList>
    </citation>
    <scope>NUCLEOTIDE SEQUENCE [LARGE SCALE GENOMIC DNA]</scope>
    <source>
        <strain evidence="2 3">B7</strain>
    </source>
</reference>
<accession>R9KX08</accession>
<dbReference type="OrthoDB" id="3177649at2"/>
<organism evidence="2 3">
    <name type="scientific">Adlercreutzia caecimuris B7</name>
    <dbReference type="NCBI Taxonomy" id="1235794"/>
    <lineage>
        <taxon>Bacteria</taxon>
        <taxon>Bacillati</taxon>
        <taxon>Actinomycetota</taxon>
        <taxon>Coriobacteriia</taxon>
        <taxon>Eggerthellales</taxon>
        <taxon>Eggerthellaceae</taxon>
        <taxon>Adlercreutzia</taxon>
    </lineage>
</organism>
<dbReference type="Proteomes" id="UP000014204">
    <property type="component" value="Unassembled WGS sequence"/>
</dbReference>
<protein>
    <submittedName>
        <fullName evidence="2">Uncharacterized protein</fullName>
    </submittedName>
</protein>
<evidence type="ECO:0000256" key="1">
    <source>
        <dbReference type="SAM" id="MobiDB-lite"/>
    </source>
</evidence>
<dbReference type="GeneID" id="82190850"/>
<feature type="compositionally biased region" description="Polar residues" evidence="1">
    <location>
        <begin position="145"/>
        <end position="156"/>
    </location>
</feature>
<dbReference type="eggNOG" id="ENOG5031UYX">
    <property type="taxonomic scope" value="Bacteria"/>
</dbReference>
<evidence type="ECO:0000313" key="2">
    <source>
        <dbReference type="EMBL" id="EOS50910.1"/>
    </source>
</evidence>
<sequence>MELKLCPTCKTSVFEDMDVCYGCMYRFGSDPAREEAVKREIEGSDFPEDVLEGEGCGNAGWASDDSQIWPPPIERQRDAGQDAAVVSGRLAAAGAPMASTRVVVVGAWRVGLREQEVVSGGSGLEITVEPAPTATCAARTAPDQDAQQGRSRTVAI</sequence>
<evidence type="ECO:0000313" key="3">
    <source>
        <dbReference type="Proteomes" id="UP000014204"/>
    </source>
</evidence>
<comment type="caution">
    <text evidence="2">The sequence shown here is derived from an EMBL/GenBank/DDBJ whole genome shotgun (WGS) entry which is preliminary data.</text>
</comment>
<dbReference type="RefSeq" id="WP_016309530.1">
    <property type="nucleotide sequence ID" value="NZ_KE159646.1"/>
</dbReference>
<dbReference type="EMBL" id="ASSY01000008">
    <property type="protein sequence ID" value="EOS50910.1"/>
    <property type="molecule type" value="Genomic_DNA"/>
</dbReference>
<proteinExistence type="predicted"/>